<feature type="domain" description="Carbohydrate kinase PfkB" evidence="7">
    <location>
        <begin position="7"/>
        <end position="155"/>
    </location>
</feature>
<dbReference type="InterPro" id="IPR002173">
    <property type="entry name" value="Carboh/pur_kinase_PfkB_CS"/>
</dbReference>
<proteinExistence type="inferred from homology"/>
<dbReference type="InterPro" id="IPR011611">
    <property type="entry name" value="PfkB_dom"/>
</dbReference>
<keyword evidence="3" id="KW-0547">Nucleotide-binding</keyword>
<sequence length="169" mass="17831">MTSRTLVVGEALVDIVHRHNGRVDEHPGGSPANVAIGLARLGHQVDFAAHFGQDRYGQLVHNHLVREPNLHLTPGTDQADRTPTAKALIDAFGAATYEFDLAWDVAEALDDEPVGHLHTGSIAATLEPGGSAVVAAAKRARETGTVSYDPNARPTIMGSPPRPAPASRS</sequence>
<evidence type="ECO:0000256" key="6">
    <source>
        <dbReference type="SAM" id="MobiDB-lite"/>
    </source>
</evidence>
<evidence type="ECO:0000313" key="9">
    <source>
        <dbReference type="Proteomes" id="UP001157109"/>
    </source>
</evidence>
<keyword evidence="2" id="KW-0808">Transferase</keyword>
<dbReference type="PANTHER" id="PTHR43085">
    <property type="entry name" value="HEXOKINASE FAMILY MEMBER"/>
    <property type="match status" value="1"/>
</dbReference>
<dbReference type="InterPro" id="IPR050306">
    <property type="entry name" value="PfkB_Carbo_kinase"/>
</dbReference>
<reference evidence="9" key="1">
    <citation type="journal article" date="2019" name="Int. J. Syst. Evol. Microbiol.">
        <title>The Global Catalogue of Microorganisms (GCM) 10K type strain sequencing project: providing services to taxonomists for standard genome sequencing and annotation.</title>
        <authorList>
            <consortium name="The Broad Institute Genomics Platform"/>
            <consortium name="The Broad Institute Genome Sequencing Center for Infectious Disease"/>
            <person name="Wu L."/>
            <person name="Ma J."/>
        </authorList>
    </citation>
    <scope>NUCLEOTIDE SEQUENCE [LARGE SCALE GENOMIC DNA]</scope>
    <source>
        <strain evidence="9">NBRC 105830</strain>
    </source>
</reference>
<dbReference type="Gene3D" id="3.40.1190.20">
    <property type="match status" value="1"/>
</dbReference>
<feature type="compositionally biased region" description="Pro residues" evidence="6">
    <location>
        <begin position="160"/>
        <end position="169"/>
    </location>
</feature>
<protein>
    <recommendedName>
        <fullName evidence="7">Carbohydrate kinase PfkB domain-containing protein</fullName>
    </recommendedName>
</protein>
<evidence type="ECO:0000256" key="3">
    <source>
        <dbReference type="ARBA" id="ARBA00022741"/>
    </source>
</evidence>
<keyword evidence="5" id="KW-0067">ATP-binding</keyword>
<gene>
    <name evidence="8" type="ORF">GCM10025862_03830</name>
</gene>
<dbReference type="PANTHER" id="PTHR43085:SF1">
    <property type="entry name" value="PSEUDOURIDINE KINASE-RELATED"/>
    <property type="match status" value="1"/>
</dbReference>
<evidence type="ECO:0000259" key="7">
    <source>
        <dbReference type="Pfam" id="PF00294"/>
    </source>
</evidence>
<comment type="caution">
    <text evidence="8">The sequence shown here is derived from an EMBL/GenBank/DDBJ whole genome shotgun (WGS) entry which is preliminary data.</text>
</comment>
<keyword evidence="9" id="KW-1185">Reference proteome</keyword>
<evidence type="ECO:0000256" key="2">
    <source>
        <dbReference type="ARBA" id="ARBA00022679"/>
    </source>
</evidence>
<dbReference type="Proteomes" id="UP001157109">
    <property type="component" value="Unassembled WGS sequence"/>
</dbReference>
<accession>A0ABQ6HK23</accession>
<feature type="region of interest" description="Disordered" evidence="6">
    <location>
        <begin position="141"/>
        <end position="169"/>
    </location>
</feature>
<dbReference type="InterPro" id="IPR029056">
    <property type="entry name" value="Ribokinase-like"/>
</dbReference>
<name>A0ABQ6HK23_9MICO</name>
<dbReference type="EMBL" id="BSUJ01000001">
    <property type="protein sequence ID" value="GMA18362.1"/>
    <property type="molecule type" value="Genomic_DNA"/>
</dbReference>
<dbReference type="RefSeq" id="WP_348520240.1">
    <property type="nucleotide sequence ID" value="NZ_BSUJ01000001.1"/>
</dbReference>
<dbReference type="PROSITE" id="PS00583">
    <property type="entry name" value="PFKB_KINASES_1"/>
    <property type="match status" value="1"/>
</dbReference>
<dbReference type="Pfam" id="PF00294">
    <property type="entry name" value="PfkB"/>
    <property type="match status" value="1"/>
</dbReference>
<evidence type="ECO:0000256" key="4">
    <source>
        <dbReference type="ARBA" id="ARBA00022777"/>
    </source>
</evidence>
<evidence type="ECO:0000313" key="8">
    <source>
        <dbReference type="EMBL" id="GMA18362.1"/>
    </source>
</evidence>
<organism evidence="8 9">
    <name type="scientific">Arsenicicoccus piscis</name>
    <dbReference type="NCBI Taxonomy" id="673954"/>
    <lineage>
        <taxon>Bacteria</taxon>
        <taxon>Bacillati</taxon>
        <taxon>Actinomycetota</taxon>
        <taxon>Actinomycetes</taxon>
        <taxon>Micrococcales</taxon>
        <taxon>Intrasporangiaceae</taxon>
        <taxon>Arsenicicoccus</taxon>
    </lineage>
</organism>
<comment type="similarity">
    <text evidence="1">Belongs to the carbohydrate kinase PfkB family.</text>
</comment>
<evidence type="ECO:0000256" key="5">
    <source>
        <dbReference type="ARBA" id="ARBA00022840"/>
    </source>
</evidence>
<evidence type="ECO:0000256" key="1">
    <source>
        <dbReference type="ARBA" id="ARBA00010688"/>
    </source>
</evidence>
<keyword evidence="4" id="KW-0418">Kinase</keyword>
<dbReference type="SUPFAM" id="SSF53613">
    <property type="entry name" value="Ribokinase-like"/>
    <property type="match status" value="1"/>
</dbReference>